<protein>
    <submittedName>
        <fullName evidence="3">BZ3500_MvSof-1268-A1-R1_Chr2-1g04296 protein</fullName>
    </submittedName>
</protein>
<dbReference type="Proteomes" id="UP000249723">
    <property type="component" value="Unassembled WGS sequence"/>
</dbReference>
<feature type="region of interest" description="Disordered" evidence="1">
    <location>
        <begin position="114"/>
        <end position="133"/>
    </location>
</feature>
<dbReference type="EMBL" id="FMWP01000012">
    <property type="protein sequence ID" value="SCZ88264.1"/>
    <property type="molecule type" value="Genomic_DNA"/>
</dbReference>
<feature type="region of interest" description="Disordered" evidence="1">
    <location>
        <begin position="146"/>
        <end position="283"/>
    </location>
</feature>
<feature type="region of interest" description="Disordered" evidence="1">
    <location>
        <begin position="1"/>
        <end position="29"/>
    </location>
</feature>
<evidence type="ECO:0000313" key="3">
    <source>
        <dbReference type="EMBL" id="SCZ88264.1"/>
    </source>
</evidence>
<proteinExistence type="predicted"/>
<feature type="domain" description="Sfi1 spindle body" evidence="2">
    <location>
        <begin position="421"/>
        <end position="527"/>
    </location>
</feature>
<evidence type="ECO:0000313" key="4">
    <source>
        <dbReference type="Proteomes" id="UP000249723"/>
    </source>
</evidence>
<organism evidence="3 4">
    <name type="scientific">Microbotryum saponariae</name>
    <dbReference type="NCBI Taxonomy" id="289078"/>
    <lineage>
        <taxon>Eukaryota</taxon>
        <taxon>Fungi</taxon>
        <taxon>Dikarya</taxon>
        <taxon>Basidiomycota</taxon>
        <taxon>Pucciniomycotina</taxon>
        <taxon>Microbotryomycetes</taxon>
        <taxon>Microbotryales</taxon>
        <taxon>Microbotryaceae</taxon>
        <taxon>Microbotryum</taxon>
    </lineage>
</organism>
<reference evidence="4" key="1">
    <citation type="submission" date="2016-10" db="EMBL/GenBank/DDBJ databases">
        <authorList>
            <person name="Jeantristanb JTB J.-T."/>
            <person name="Ricardo R."/>
        </authorList>
    </citation>
    <scope>NUCLEOTIDE SEQUENCE [LARGE SCALE GENOMIC DNA]</scope>
</reference>
<feature type="domain" description="Sfi1 spindle body" evidence="2">
    <location>
        <begin position="759"/>
        <end position="922"/>
    </location>
</feature>
<dbReference type="OrthoDB" id="2534627at2759"/>
<sequence>MVASQNGYDHGGSIADSSQTTSTSSLTGPFPVVTRQQHAILERVVAAVSPPEASDFNSLQQAYARLGLPENDDETYNLLLRLMWEKGLNWVEKWSSANSSLKDRGYAFASVLHREKDPRTPSNAQKGRRAGVGNIDVLKAKLDQVTPSNIPARSSSTQLRRDPRRQSQSDADLTPANHRETGLTPKASRIFLKRRGEGGYSSSDDYVGVPSPPNHRSGGSAALPRSAFSSPSLVKLAQAAEEAPTTSRHVKRVSTSDSSPNIASFPGHPLMSNRTRSHSSSAHPILSSRIASALSSKADVATKSYVDREDPEMTATGVAFDRLRALNPLFSHWRAKTAWLLDRARGIELARQTNIKSWALDRWKHNFVEVIVRRADLERAETQWRLRQDTRLQRDVLGRWQNRMRYKQRAEWEGRLRSAWEEVVHNRKQRLVKSVIKFWHRTILERRARRFQESRLVDHAFTIWRWRYERLRSMQDMADNLLEQIDTLAMSSAVHIWRERLRLRSSEVAVSDARDLDLVAKVWDYWRMNTNQRQYVQELEEVANDFQRRKRRHELLSIWREQVHRRKQCAALARRHYQIRLVNRVYTLWLVEYAGRKYLADRNTKLGHASLVKWYTRARFVCIELEAKADTVLAQSGQNLLGGAWQQWCEVIKQRREASEFAVRIHEGSLVKRAMAKWRQRLEKSVVRERQADVARDFLLQRMAWNRWWDAIAERERERAVARIAQFLTTREINLKRAALSGWIDMTLRAQSDRLKVETIGKISNHVLLKRCMETFIGRVVDLRDREDRAGQDFELKMKRLVLSRWRQRSSKIRQFEELATTHREMKEREKSKVALIKWSTRARSSQALHIALAKRRSSMLESCFDHWRERSMRSREMHVVHSIGDRILVDAWSRWVERTMALRVISNRRARTRAQVLEIWRAKTTPVELVAMAVELDQMGTQSRAFQIWQIKAMAKKKLRSVSRNRILGSSTTSSSAYASFVSFRSSPSPSPIRAHFGLTSSPETTPTRPQPLSYDVLERSPEPASPSPASPTPLPPPYLNRTNGSRGQSESSEQGSRSATDGGGARARLRAAAAAARAQTLGGS</sequence>
<feature type="compositionally biased region" description="Low complexity" evidence="1">
    <location>
        <begin position="1047"/>
        <end position="1060"/>
    </location>
</feature>
<feature type="compositionally biased region" description="Low complexity" evidence="1">
    <location>
        <begin position="17"/>
        <end position="27"/>
    </location>
</feature>
<feature type="compositionally biased region" description="Polar residues" evidence="1">
    <location>
        <begin position="253"/>
        <end position="262"/>
    </location>
</feature>
<dbReference type="Pfam" id="PF08457">
    <property type="entry name" value="Sfi1"/>
    <property type="match status" value="3"/>
</dbReference>
<feature type="domain" description="Sfi1 spindle body" evidence="2">
    <location>
        <begin position="601"/>
        <end position="750"/>
    </location>
</feature>
<feature type="compositionally biased region" description="Polar residues" evidence="1">
    <location>
        <begin position="146"/>
        <end position="158"/>
    </location>
</feature>
<dbReference type="AlphaFoldDB" id="A0A2X0M9B6"/>
<name>A0A2X0M9B6_9BASI</name>
<evidence type="ECO:0000256" key="1">
    <source>
        <dbReference type="SAM" id="MobiDB-lite"/>
    </source>
</evidence>
<gene>
    <name evidence="3" type="ORF">BZ3500_MVSOF-1268-A1-R1_CHR2-1G04296</name>
</gene>
<evidence type="ECO:0000259" key="2">
    <source>
        <dbReference type="Pfam" id="PF08457"/>
    </source>
</evidence>
<keyword evidence="4" id="KW-1185">Reference proteome</keyword>
<accession>A0A2X0M9B6</accession>
<dbReference type="InterPro" id="IPR013665">
    <property type="entry name" value="Sfi1_dom"/>
</dbReference>
<feature type="region of interest" description="Disordered" evidence="1">
    <location>
        <begin position="987"/>
        <end position="1086"/>
    </location>
</feature>
<feature type="compositionally biased region" description="Polar residues" evidence="1">
    <location>
        <begin position="1000"/>
        <end position="1009"/>
    </location>
</feature>
<feature type="compositionally biased region" description="Pro residues" evidence="1">
    <location>
        <begin position="1025"/>
        <end position="1040"/>
    </location>
</feature>
<dbReference type="STRING" id="289078.A0A2X0M9B6"/>